<comment type="similarity">
    <text evidence="2 12">Belongs to the taffazin family.</text>
</comment>
<evidence type="ECO:0000256" key="8">
    <source>
        <dbReference type="ARBA" id="ARBA00023136"/>
    </source>
</evidence>
<comment type="caution">
    <text evidence="15">The sequence shown here is derived from an EMBL/GenBank/DDBJ whole genome shotgun (WGS) entry which is preliminary data.</text>
</comment>
<name>A0A392QIK0_9FABA</name>
<dbReference type="PANTHER" id="PTHR12497:SF0">
    <property type="entry name" value="TAFAZZIN"/>
    <property type="match status" value="1"/>
</dbReference>
<evidence type="ECO:0000256" key="13">
    <source>
        <dbReference type="SAM" id="MobiDB-lite"/>
    </source>
</evidence>
<sequence>MDMALSKLNNGGWVHIFPEGSRSRDGGKTMGSCKRGVA</sequence>
<evidence type="ECO:0000256" key="11">
    <source>
        <dbReference type="ARBA" id="ARBA00047906"/>
    </source>
</evidence>
<evidence type="ECO:0000256" key="1">
    <source>
        <dbReference type="ARBA" id="ARBA00004137"/>
    </source>
</evidence>
<dbReference type="PANTHER" id="PTHR12497">
    <property type="entry name" value="TAZ PROTEIN TAFAZZIN"/>
    <property type="match status" value="1"/>
</dbReference>
<dbReference type="GO" id="GO:0005741">
    <property type="term" value="C:mitochondrial outer membrane"/>
    <property type="evidence" value="ECO:0007669"/>
    <property type="project" value="UniProtKB-SubCell"/>
</dbReference>
<evidence type="ECO:0000259" key="14">
    <source>
        <dbReference type="Pfam" id="PF01553"/>
    </source>
</evidence>
<keyword evidence="5" id="KW-0999">Mitochondrion inner membrane</keyword>
<feature type="domain" description="Phospholipid/glycerol acyltransferase" evidence="14">
    <location>
        <begin position="1"/>
        <end position="36"/>
    </location>
</feature>
<evidence type="ECO:0000256" key="7">
    <source>
        <dbReference type="ARBA" id="ARBA00023128"/>
    </source>
</evidence>
<dbReference type="Proteomes" id="UP000265520">
    <property type="component" value="Unassembled WGS sequence"/>
</dbReference>
<proteinExistence type="inferred from homology"/>
<evidence type="ECO:0000256" key="10">
    <source>
        <dbReference type="ARBA" id="ARBA00024323"/>
    </source>
</evidence>
<evidence type="ECO:0000256" key="3">
    <source>
        <dbReference type="ARBA" id="ARBA00022679"/>
    </source>
</evidence>
<comment type="catalytic activity">
    <reaction evidence="11">
        <text>1'-[1,2-diacyl-sn-glycero-3-phospho],3'-[1-acyl-sn-glycero-3-phospho]-glycerol + a 1,2-diacyl-sn-glycero-3-phosphocholine = a cardiolipin + a 1-acyl-sn-glycero-3-phosphocholine</text>
        <dbReference type="Rhea" id="RHEA:33731"/>
        <dbReference type="ChEBI" id="CHEBI:57643"/>
        <dbReference type="ChEBI" id="CHEBI:58168"/>
        <dbReference type="ChEBI" id="CHEBI:62237"/>
        <dbReference type="ChEBI" id="CHEBI:64743"/>
    </reaction>
    <physiologicalReaction direction="left-to-right" evidence="11">
        <dbReference type="Rhea" id="RHEA:33732"/>
    </physiologicalReaction>
    <physiologicalReaction direction="right-to-left" evidence="11">
        <dbReference type="Rhea" id="RHEA:33733"/>
    </physiologicalReaction>
</comment>
<dbReference type="EMBL" id="LXQA010137853">
    <property type="protein sequence ID" value="MCI23789.1"/>
    <property type="molecule type" value="Genomic_DNA"/>
</dbReference>
<dbReference type="GO" id="GO:0006644">
    <property type="term" value="P:phospholipid metabolic process"/>
    <property type="evidence" value="ECO:0007669"/>
    <property type="project" value="InterPro"/>
</dbReference>
<evidence type="ECO:0000256" key="5">
    <source>
        <dbReference type="ARBA" id="ARBA00022792"/>
    </source>
</evidence>
<feature type="region of interest" description="Disordered" evidence="13">
    <location>
        <begin position="16"/>
        <end position="38"/>
    </location>
</feature>
<protein>
    <recommendedName>
        <fullName evidence="12">Tafazzin family protein</fullName>
    </recommendedName>
</protein>
<keyword evidence="16" id="KW-1185">Reference proteome</keyword>
<dbReference type="AlphaFoldDB" id="A0A392QIK0"/>
<reference evidence="15 16" key="1">
    <citation type="journal article" date="2018" name="Front. Plant Sci.">
        <title>Red Clover (Trifolium pratense) and Zigzag Clover (T. medium) - A Picture of Genomic Similarities and Differences.</title>
        <authorList>
            <person name="Dluhosova J."/>
            <person name="Istvanek J."/>
            <person name="Nedelnik J."/>
            <person name="Repkova J."/>
        </authorList>
    </citation>
    <scope>NUCLEOTIDE SEQUENCE [LARGE SCALE GENOMIC DNA]</scope>
    <source>
        <strain evidence="16">cv. 10/8</strain>
        <tissue evidence="15">Leaf</tissue>
    </source>
</reference>
<keyword evidence="6" id="KW-0443">Lipid metabolism</keyword>
<dbReference type="GO" id="GO:0005743">
    <property type="term" value="C:mitochondrial inner membrane"/>
    <property type="evidence" value="ECO:0007669"/>
    <property type="project" value="UniProtKB-SubCell"/>
</dbReference>
<keyword evidence="4" id="KW-1000">Mitochondrion outer membrane</keyword>
<dbReference type="Pfam" id="PF01553">
    <property type="entry name" value="Acyltransferase"/>
    <property type="match status" value="1"/>
</dbReference>
<evidence type="ECO:0000256" key="12">
    <source>
        <dbReference type="RuleBase" id="RU365062"/>
    </source>
</evidence>
<keyword evidence="9" id="KW-0012">Acyltransferase</keyword>
<evidence type="ECO:0000256" key="2">
    <source>
        <dbReference type="ARBA" id="ARBA00010524"/>
    </source>
</evidence>
<evidence type="ECO:0000256" key="4">
    <source>
        <dbReference type="ARBA" id="ARBA00022787"/>
    </source>
</evidence>
<dbReference type="InterPro" id="IPR002123">
    <property type="entry name" value="Plipid/glycerol_acylTrfase"/>
</dbReference>
<comment type="subcellular location">
    <subcellularLocation>
        <location evidence="1">Mitochondrion inner membrane</location>
        <topology evidence="1">Peripheral membrane protein</topology>
        <orientation evidence="1">Intermembrane side</orientation>
    </subcellularLocation>
    <subcellularLocation>
        <location evidence="10">Mitochondrion outer membrane</location>
        <topology evidence="10">Peripheral membrane protein</topology>
        <orientation evidence="10">Intermembrane side</orientation>
    </subcellularLocation>
</comment>
<evidence type="ECO:0000256" key="6">
    <source>
        <dbReference type="ARBA" id="ARBA00023098"/>
    </source>
</evidence>
<evidence type="ECO:0000256" key="9">
    <source>
        <dbReference type="ARBA" id="ARBA00023315"/>
    </source>
</evidence>
<organism evidence="15 16">
    <name type="scientific">Trifolium medium</name>
    <dbReference type="NCBI Taxonomy" id="97028"/>
    <lineage>
        <taxon>Eukaryota</taxon>
        <taxon>Viridiplantae</taxon>
        <taxon>Streptophyta</taxon>
        <taxon>Embryophyta</taxon>
        <taxon>Tracheophyta</taxon>
        <taxon>Spermatophyta</taxon>
        <taxon>Magnoliopsida</taxon>
        <taxon>eudicotyledons</taxon>
        <taxon>Gunneridae</taxon>
        <taxon>Pentapetalae</taxon>
        <taxon>rosids</taxon>
        <taxon>fabids</taxon>
        <taxon>Fabales</taxon>
        <taxon>Fabaceae</taxon>
        <taxon>Papilionoideae</taxon>
        <taxon>50 kb inversion clade</taxon>
        <taxon>NPAAA clade</taxon>
        <taxon>Hologalegina</taxon>
        <taxon>IRL clade</taxon>
        <taxon>Trifolieae</taxon>
        <taxon>Trifolium</taxon>
    </lineage>
</organism>
<dbReference type="SUPFAM" id="SSF69593">
    <property type="entry name" value="Glycerol-3-phosphate (1)-acyltransferase"/>
    <property type="match status" value="1"/>
</dbReference>
<keyword evidence="8" id="KW-0472">Membrane</keyword>
<accession>A0A392QIK0</accession>
<feature type="non-terminal residue" evidence="15">
    <location>
        <position position="38"/>
    </location>
</feature>
<dbReference type="InterPro" id="IPR000872">
    <property type="entry name" value="Tafazzin"/>
</dbReference>
<keyword evidence="3" id="KW-0808">Transferase</keyword>
<keyword evidence="7" id="KW-0496">Mitochondrion</keyword>
<evidence type="ECO:0000313" key="15">
    <source>
        <dbReference type="EMBL" id="MCI23789.1"/>
    </source>
</evidence>
<dbReference type="GO" id="GO:0008374">
    <property type="term" value="F:O-acyltransferase activity"/>
    <property type="evidence" value="ECO:0007669"/>
    <property type="project" value="TreeGrafter"/>
</dbReference>
<evidence type="ECO:0000313" key="16">
    <source>
        <dbReference type="Proteomes" id="UP000265520"/>
    </source>
</evidence>